<dbReference type="EMBL" id="KK106905">
    <property type="protein sequence ID" value="KIY91246.1"/>
    <property type="molecule type" value="Genomic_DNA"/>
</dbReference>
<reference evidence="1 2" key="1">
    <citation type="journal article" date="2013" name="BMC Genomics">
        <title>Reconstruction of the lipid metabolism for the microalga Monoraphidium neglectum from its genome sequence reveals characteristics suitable for biofuel production.</title>
        <authorList>
            <person name="Bogen C."/>
            <person name="Al-Dilaimi A."/>
            <person name="Albersmeier A."/>
            <person name="Wichmann J."/>
            <person name="Grundmann M."/>
            <person name="Rupp O."/>
            <person name="Lauersen K.J."/>
            <person name="Blifernez-Klassen O."/>
            <person name="Kalinowski J."/>
            <person name="Goesmann A."/>
            <person name="Mussgnug J.H."/>
            <person name="Kruse O."/>
        </authorList>
    </citation>
    <scope>NUCLEOTIDE SEQUENCE [LARGE SCALE GENOMIC DNA]</scope>
    <source>
        <strain evidence="1 2">SAG 48.87</strain>
    </source>
</reference>
<protein>
    <submittedName>
        <fullName evidence="1">Uncharacterized protein</fullName>
    </submittedName>
</protein>
<dbReference type="RefSeq" id="XP_013890266.1">
    <property type="nucleotide sequence ID" value="XM_014034812.1"/>
</dbReference>
<accession>A0A0D2LMH7</accession>
<dbReference type="STRING" id="145388.A0A0D2LMH7"/>
<dbReference type="GeneID" id="25734505"/>
<proteinExistence type="predicted"/>
<dbReference type="AlphaFoldDB" id="A0A0D2LMH7"/>
<evidence type="ECO:0000313" key="1">
    <source>
        <dbReference type="EMBL" id="KIY91246.1"/>
    </source>
</evidence>
<keyword evidence="2" id="KW-1185">Reference proteome</keyword>
<evidence type="ECO:0000313" key="2">
    <source>
        <dbReference type="Proteomes" id="UP000054498"/>
    </source>
</evidence>
<dbReference type="KEGG" id="mng:MNEG_16718"/>
<sequence length="131" mass="13689">MELAIICRRLNSAADPSKTGDLGTRLGRNDQEKMVAVTEALLRHYAHAAARQRGFAGIGKQPPGGHYHRLLQFGCGQLLSWLSDPRGGGVGGREGIGSAAPEGAVRVWEALPRGVVLEAAAEVAEGLLAPG</sequence>
<name>A0A0D2LMH7_9CHLO</name>
<dbReference type="Proteomes" id="UP000054498">
    <property type="component" value="Unassembled WGS sequence"/>
</dbReference>
<gene>
    <name evidence="1" type="ORF">MNEG_16718</name>
</gene>
<organism evidence="1 2">
    <name type="scientific">Monoraphidium neglectum</name>
    <dbReference type="NCBI Taxonomy" id="145388"/>
    <lineage>
        <taxon>Eukaryota</taxon>
        <taxon>Viridiplantae</taxon>
        <taxon>Chlorophyta</taxon>
        <taxon>core chlorophytes</taxon>
        <taxon>Chlorophyceae</taxon>
        <taxon>CS clade</taxon>
        <taxon>Sphaeropleales</taxon>
        <taxon>Selenastraceae</taxon>
        <taxon>Monoraphidium</taxon>
    </lineage>
</organism>